<feature type="region of interest" description="Disordered" evidence="11">
    <location>
        <begin position="169"/>
        <end position="190"/>
    </location>
</feature>
<dbReference type="InterPro" id="IPR012902">
    <property type="entry name" value="N_methyl_site"/>
</dbReference>
<keyword evidence="3" id="KW-1003">Cell membrane</keyword>
<feature type="domain" description="General secretion pathway GspH" evidence="13">
    <location>
        <begin position="51"/>
        <end position="162"/>
    </location>
</feature>
<keyword evidence="4" id="KW-0488">Methylation</keyword>
<keyword evidence="6 12" id="KW-0812">Transmembrane</keyword>
<gene>
    <name evidence="14" type="ORF">C2869_19950</name>
</gene>
<dbReference type="InterPro" id="IPR045584">
    <property type="entry name" value="Pilin-like"/>
</dbReference>
<name>A0A2S0VY52_9ALTE</name>
<keyword evidence="7 12" id="KW-1133">Transmembrane helix</keyword>
<protein>
    <recommendedName>
        <fullName evidence="2">Type II secretion system protein H</fullName>
    </recommendedName>
    <alternativeName>
        <fullName evidence="10">General secretion pathway protein H</fullName>
    </alternativeName>
</protein>
<evidence type="ECO:0000256" key="3">
    <source>
        <dbReference type="ARBA" id="ARBA00022475"/>
    </source>
</evidence>
<dbReference type="GO" id="GO:0005886">
    <property type="term" value="C:plasma membrane"/>
    <property type="evidence" value="ECO:0007669"/>
    <property type="project" value="UniProtKB-SubCell"/>
</dbReference>
<evidence type="ECO:0000256" key="2">
    <source>
        <dbReference type="ARBA" id="ARBA00021549"/>
    </source>
</evidence>
<proteinExistence type="inferred from homology"/>
<evidence type="ECO:0000256" key="12">
    <source>
        <dbReference type="SAM" id="Phobius"/>
    </source>
</evidence>
<reference evidence="14 15" key="1">
    <citation type="submission" date="2018-01" db="EMBL/GenBank/DDBJ databases">
        <title>Genome sequence of a Cantenovulum-like bacteria.</title>
        <authorList>
            <person name="Tan W.R."/>
            <person name="Lau N.-S."/>
            <person name="Go F."/>
            <person name="Amirul A.-A.A."/>
        </authorList>
    </citation>
    <scope>NUCLEOTIDE SEQUENCE [LARGE SCALE GENOMIC DNA]</scope>
    <source>
        <strain evidence="14 15">CCB-QB4</strain>
    </source>
</reference>
<keyword evidence="15" id="KW-1185">Reference proteome</keyword>
<dbReference type="Pfam" id="PF12019">
    <property type="entry name" value="GspH"/>
    <property type="match status" value="1"/>
</dbReference>
<evidence type="ECO:0000256" key="7">
    <source>
        <dbReference type="ARBA" id="ARBA00022989"/>
    </source>
</evidence>
<evidence type="ECO:0000256" key="1">
    <source>
        <dbReference type="ARBA" id="ARBA00004377"/>
    </source>
</evidence>
<accession>A0A2S0VY52</accession>
<keyword evidence="8 12" id="KW-0472">Membrane</keyword>
<evidence type="ECO:0000256" key="6">
    <source>
        <dbReference type="ARBA" id="ARBA00022692"/>
    </source>
</evidence>
<dbReference type="Pfam" id="PF07963">
    <property type="entry name" value="N_methyl"/>
    <property type="match status" value="1"/>
</dbReference>
<dbReference type="GO" id="GO:0015627">
    <property type="term" value="C:type II protein secretion system complex"/>
    <property type="evidence" value="ECO:0007669"/>
    <property type="project" value="InterPro"/>
</dbReference>
<evidence type="ECO:0000256" key="5">
    <source>
        <dbReference type="ARBA" id="ARBA00022519"/>
    </source>
</evidence>
<feature type="compositionally biased region" description="Polar residues" evidence="11">
    <location>
        <begin position="178"/>
        <end position="190"/>
    </location>
</feature>
<dbReference type="SUPFAM" id="SSF54523">
    <property type="entry name" value="Pili subunits"/>
    <property type="match status" value="1"/>
</dbReference>
<comment type="similarity">
    <text evidence="9">Belongs to the GSP H family.</text>
</comment>
<organism evidence="14 15">
    <name type="scientific">Saccharobesus litoralis</name>
    <dbReference type="NCBI Taxonomy" id="2172099"/>
    <lineage>
        <taxon>Bacteria</taxon>
        <taxon>Pseudomonadati</taxon>
        <taxon>Pseudomonadota</taxon>
        <taxon>Gammaproteobacteria</taxon>
        <taxon>Alteromonadales</taxon>
        <taxon>Alteromonadaceae</taxon>
        <taxon>Saccharobesus</taxon>
    </lineage>
</organism>
<evidence type="ECO:0000256" key="9">
    <source>
        <dbReference type="ARBA" id="ARBA00025772"/>
    </source>
</evidence>
<feature type="transmembrane region" description="Helical" evidence="12">
    <location>
        <begin position="12"/>
        <end position="32"/>
    </location>
</feature>
<dbReference type="Gene3D" id="3.55.40.10">
    <property type="entry name" value="minor pseudopilin epsh domain"/>
    <property type="match status" value="1"/>
</dbReference>
<comment type="subcellular location">
    <subcellularLocation>
        <location evidence="1">Cell inner membrane</location>
        <topology evidence="1">Single-pass membrane protein</topology>
    </subcellularLocation>
</comment>
<evidence type="ECO:0000256" key="11">
    <source>
        <dbReference type="SAM" id="MobiDB-lite"/>
    </source>
</evidence>
<dbReference type="KEGG" id="cate:C2869_19950"/>
<evidence type="ECO:0000256" key="10">
    <source>
        <dbReference type="ARBA" id="ARBA00030775"/>
    </source>
</evidence>
<dbReference type="EMBL" id="CP026604">
    <property type="protein sequence ID" value="AWB69105.1"/>
    <property type="molecule type" value="Genomic_DNA"/>
</dbReference>
<dbReference type="InterPro" id="IPR022346">
    <property type="entry name" value="T2SS_GspH"/>
</dbReference>
<evidence type="ECO:0000313" key="14">
    <source>
        <dbReference type="EMBL" id="AWB69105.1"/>
    </source>
</evidence>
<evidence type="ECO:0000313" key="15">
    <source>
        <dbReference type="Proteomes" id="UP000244441"/>
    </source>
</evidence>
<sequence>MFKKMCYRQKGFGLIELMVTIAIVGIIMSLALPSLSATYVQSRINSNIFNLSKDLVYARSMAVSNQLPVVICNLGTTTCNEDGWANGYTIFLDINGNGQFDSANDTKLRVNADFDYGTLSISNGADELIYSANGRASATVTFTFCPFVETNFARGVVINAMGRSKLTQDYDGDGLDETSPSDNNSHLTCS</sequence>
<dbReference type="AlphaFoldDB" id="A0A2S0VY52"/>
<keyword evidence="5" id="KW-0997">Cell inner membrane</keyword>
<dbReference type="GO" id="GO:0015628">
    <property type="term" value="P:protein secretion by the type II secretion system"/>
    <property type="evidence" value="ECO:0007669"/>
    <property type="project" value="InterPro"/>
</dbReference>
<evidence type="ECO:0000256" key="8">
    <source>
        <dbReference type="ARBA" id="ARBA00023136"/>
    </source>
</evidence>
<dbReference type="Proteomes" id="UP000244441">
    <property type="component" value="Chromosome"/>
</dbReference>
<evidence type="ECO:0000256" key="4">
    <source>
        <dbReference type="ARBA" id="ARBA00022481"/>
    </source>
</evidence>
<dbReference type="NCBIfam" id="TIGR02532">
    <property type="entry name" value="IV_pilin_GFxxxE"/>
    <property type="match status" value="1"/>
</dbReference>
<evidence type="ECO:0000259" key="13">
    <source>
        <dbReference type="Pfam" id="PF12019"/>
    </source>
</evidence>